<dbReference type="AlphaFoldDB" id="A0A6C0HZM6"/>
<proteinExistence type="predicted"/>
<accession>A0A6C0HZM6</accession>
<dbReference type="EMBL" id="MN740065">
    <property type="protein sequence ID" value="QHT86208.1"/>
    <property type="molecule type" value="Genomic_DNA"/>
</dbReference>
<evidence type="ECO:0000313" key="1">
    <source>
        <dbReference type="EMBL" id="QHT86208.1"/>
    </source>
</evidence>
<dbReference type="SUPFAM" id="SSF57850">
    <property type="entry name" value="RING/U-box"/>
    <property type="match status" value="1"/>
</dbReference>
<organism evidence="1">
    <name type="scientific">viral metagenome</name>
    <dbReference type="NCBI Taxonomy" id="1070528"/>
    <lineage>
        <taxon>unclassified sequences</taxon>
        <taxon>metagenomes</taxon>
        <taxon>organismal metagenomes</taxon>
    </lineage>
</organism>
<protein>
    <submittedName>
        <fullName evidence="1">Uncharacterized protein</fullName>
    </submittedName>
</protein>
<name>A0A6C0HZM6_9ZZZZ</name>
<sequence length="371" mass="42205">MSCIICGDVQNSLEGHTGIDMDAYISCDGEDPHSVCLSCFNDYLQNAELLPKLAGVWEVYKCIPCPCCDNNFPPLKRIKNIDILHLYLDFEFKMQEDKISLLEQKMHEPKAITDYKSKVFLDICDIATTCKKCPYCLVPFFEFTGCMALHCISCGGHFCGFCLQIHNGDDGISNIADETASSRCHKYVKSHTDSLSAFNKNKMGITSVYFMRGDCWREHIRDTVMFNLIKEYLFKIKISELYPIMKLVFAKLDNTIISNLNLTTLRQFLCSNDSATTHKIRLPAIFATIYSAKRNVRIEDAMDILNSGQKMSMGGVISKKISSKYPGWEHYKIRVPGEAFESISYPISMYEDIHNIIEEWGRLPTSGPLWG</sequence>
<dbReference type="CDD" id="cd20336">
    <property type="entry name" value="Rcat_RBR"/>
    <property type="match status" value="1"/>
</dbReference>
<reference evidence="1" key="1">
    <citation type="journal article" date="2020" name="Nature">
        <title>Giant virus diversity and host interactions through global metagenomics.</title>
        <authorList>
            <person name="Schulz F."/>
            <person name="Roux S."/>
            <person name="Paez-Espino D."/>
            <person name="Jungbluth S."/>
            <person name="Walsh D.A."/>
            <person name="Denef V.J."/>
            <person name="McMahon K.D."/>
            <person name="Konstantinidis K.T."/>
            <person name="Eloe-Fadrosh E.A."/>
            <person name="Kyrpides N.C."/>
            <person name="Woyke T."/>
        </authorList>
    </citation>
    <scope>NUCLEOTIDE SEQUENCE</scope>
    <source>
        <strain evidence="1">GVMAG-M-3300023184-186</strain>
    </source>
</reference>